<evidence type="ECO:0000313" key="3">
    <source>
        <dbReference type="EMBL" id="EMR62988.1"/>
    </source>
</evidence>
<organism evidence="3 4">
    <name type="scientific">Eutypa lata (strain UCR-EL1)</name>
    <name type="common">Grapevine dieback disease fungus</name>
    <name type="synonym">Eutypa armeniacae</name>
    <dbReference type="NCBI Taxonomy" id="1287681"/>
    <lineage>
        <taxon>Eukaryota</taxon>
        <taxon>Fungi</taxon>
        <taxon>Dikarya</taxon>
        <taxon>Ascomycota</taxon>
        <taxon>Pezizomycotina</taxon>
        <taxon>Sordariomycetes</taxon>
        <taxon>Xylariomycetidae</taxon>
        <taxon>Xylariales</taxon>
        <taxon>Diatrypaceae</taxon>
        <taxon>Eutypa</taxon>
    </lineage>
</organism>
<reference evidence="4" key="1">
    <citation type="journal article" date="2013" name="Genome Announc.">
        <title>Draft genome sequence of the grapevine dieback fungus Eutypa lata UCR-EL1.</title>
        <authorList>
            <person name="Blanco-Ulate B."/>
            <person name="Rolshausen P.E."/>
            <person name="Cantu D."/>
        </authorList>
    </citation>
    <scope>NUCLEOTIDE SEQUENCE [LARGE SCALE GENOMIC DNA]</scope>
    <source>
        <strain evidence="4">UCR-EL1</strain>
    </source>
</reference>
<accession>M7SFH6</accession>
<dbReference type="SUPFAM" id="SSF53474">
    <property type="entry name" value="alpha/beta-Hydrolases"/>
    <property type="match status" value="1"/>
</dbReference>
<dbReference type="eggNOG" id="ENOG502SP1N">
    <property type="taxonomic scope" value="Eukaryota"/>
</dbReference>
<dbReference type="InterPro" id="IPR029058">
    <property type="entry name" value="AB_hydrolase_fold"/>
</dbReference>
<dbReference type="Gene3D" id="3.40.50.1820">
    <property type="entry name" value="alpha/beta hydrolase"/>
    <property type="match status" value="1"/>
</dbReference>
<dbReference type="AlphaFoldDB" id="M7SFH6"/>
<dbReference type="HOGENOM" id="CLU_065608_0_0_1"/>
<feature type="region of interest" description="Disordered" evidence="1">
    <location>
        <begin position="1"/>
        <end position="32"/>
    </location>
</feature>
<name>M7SFH6_EUTLA</name>
<dbReference type="Pfam" id="PF12697">
    <property type="entry name" value="Abhydrolase_6"/>
    <property type="match status" value="1"/>
</dbReference>
<evidence type="ECO:0000256" key="1">
    <source>
        <dbReference type="SAM" id="MobiDB-lite"/>
    </source>
</evidence>
<proteinExistence type="predicted"/>
<keyword evidence="4" id="KW-1185">Reference proteome</keyword>
<feature type="compositionally biased region" description="Low complexity" evidence="1">
    <location>
        <begin position="1"/>
        <end position="13"/>
    </location>
</feature>
<sequence length="290" mass="31793">MAASTDAAAAAATAEHKLLVPPPSGDGDGDANKDERPLVIFFHGSGGETCSPSWDELAGLLTKPPLSLRVLLYDRTSSNPRPEEATADLRAYLVREKLWPGPYILIAHSYGGAFARTFIYRWCSGGSRGRGRGRAVIAGVVLVETGQEGGLDPKVEEEQYRRCVLGGTPLSVVRGNSLIGKWKDLEAAEAVANAAAAVGDGERLRLQREMLQVTDEEDERLKKRQLDMSRNARYVHVPDCGHHVIRDRPDVVAAEVSWILENMDTVRRDGSVEWGLWVKVVGKLRSMIRI</sequence>
<dbReference type="Proteomes" id="UP000012174">
    <property type="component" value="Unassembled WGS sequence"/>
</dbReference>
<dbReference type="GO" id="GO:0016787">
    <property type="term" value="F:hydrolase activity"/>
    <property type="evidence" value="ECO:0007669"/>
    <property type="project" value="UniProtKB-KW"/>
</dbReference>
<dbReference type="STRING" id="1287681.M7SFH6"/>
<feature type="domain" description="AB hydrolase-1" evidence="2">
    <location>
        <begin position="39"/>
        <end position="254"/>
    </location>
</feature>
<gene>
    <name evidence="3" type="ORF">UCREL1_10056</name>
</gene>
<dbReference type="OrthoDB" id="294702at2759"/>
<dbReference type="KEGG" id="ela:UCREL1_10056"/>
<evidence type="ECO:0000313" key="4">
    <source>
        <dbReference type="Proteomes" id="UP000012174"/>
    </source>
</evidence>
<dbReference type="OMA" id="REAVCWV"/>
<keyword evidence="3" id="KW-0378">Hydrolase</keyword>
<dbReference type="InterPro" id="IPR000073">
    <property type="entry name" value="AB_hydrolase_1"/>
</dbReference>
<dbReference type="EMBL" id="KB707324">
    <property type="protein sequence ID" value="EMR62988.1"/>
    <property type="molecule type" value="Genomic_DNA"/>
</dbReference>
<protein>
    <submittedName>
        <fullName evidence="3">Putative alpha beta hydrolase protein</fullName>
    </submittedName>
</protein>
<evidence type="ECO:0000259" key="2">
    <source>
        <dbReference type="Pfam" id="PF12697"/>
    </source>
</evidence>